<evidence type="ECO:0000313" key="7">
    <source>
        <dbReference type="Proteomes" id="UP000199652"/>
    </source>
</evidence>
<organism evidence="6 7">
    <name type="scientific">Eubacterium barkeri</name>
    <name type="common">Clostridium barkeri</name>
    <dbReference type="NCBI Taxonomy" id="1528"/>
    <lineage>
        <taxon>Bacteria</taxon>
        <taxon>Bacillati</taxon>
        <taxon>Bacillota</taxon>
        <taxon>Clostridia</taxon>
        <taxon>Eubacteriales</taxon>
        <taxon>Eubacteriaceae</taxon>
        <taxon>Eubacterium</taxon>
    </lineage>
</organism>
<dbReference type="GO" id="GO:0003677">
    <property type="term" value="F:DNA binding"/>
    <property type="evidence" value="ECO:0007669"/>
    <property type="project" value="UniProtKB-KW"/>
</dbReference>
<dbReference type="InterPro" id="IPR018490">
    <property type="entry name" value="cNMP-bd_dom_sf"/>
</dbReference>
<keyword evidence="6" id="KW-0808">Transferase</keyword>
<dbReference type="InterPro" id="IPR014710">
    <property type="entry name" value="RmlC-like_jellyroll"/>
</dbReference>
<gene>
    <name evidence="6" type="ORF">SAMN04488579_10985</name>
</gene>
<dbReference type="InterPro" id="IPR012318">
    <property type="entry name" value="HTH_CRP"/>
</dbReference>
<dbReference type="PROSITE" id="PS50042">
    <property type="entry name" value="CNMP_BINDING_3"/>
    <property type="match status" value="1"/>
</dbReference>
<dbReference type="EMBL" id="FNOU01000009">
    <property type="protein sequence ID" value="SDX87390.1"/>
    <property type="molecule type" value="Genomic_DNA"/>
</dbReference>
<name>A0A1H3F8Z2_EUBBA</name>
<dbReference type="STRING" id="1528.SAMN04488579_10985"/>
<evidence type="ECO:0000256" key="2">
    <source>
        <dbReference type="ARBA" id="ARBA00023125"/>
    </source>
</evidence>
<keyword evidence="6" id="KW-0418">Kinase</keyword>
<dbReference type="InterPro" id="IPR036390">
    <property type="entry name" value="WH_DNA-bd_sf"/>
</dbReference>
<dbReference type="Gene3D" id="1.10.10.10">
    <property type="entry name" value="Winged helix-like DNA-binding domain superfamily/Winged helix DNA-binding domain"/>
    <property type="match status" value="1"/>
</dbReference>
<dbReference type="GO" id="GO:0016301">
    <property type="term" value="F:kinase activity"/>
    <property type="evidence" value="ECO:0007669"/>
    <property type="project" value="UniProtKB-KW"/>
</dbReference>
<sequence length="238" mass="28142">MRTPQYYIENTFLDHYSDILSVGTIVEFEANVLLNPLNERMNELYYMLEGKSELGMLNEKGDEKIIWFLGEGCLFPLYSPMHWEYIIETDTLFLRSITRIKAIKITQKQFKDLVRENVEMSFSMLDQYADLCDLLLYEVMNHSYENAFTKVCSFLWIYNQRLQTKGIEMTQEKIALTIGTTRLNVSRALKNLREQNIIETNHKQILIHNEQALKKLCKREILEDFDSKKSTSDRIIPK</sequence>
<dbReference type="InterPro" id="IPR036388">
    <property type="entry name" value="WH-like_DNA-bd_sf"/>
</dbReference>
<dbReference type="SUPFAM" id="SSF46785">
    <property type="entry name" value="Winged helix' DNA-binding domain"/>
    <property type="match status" value="1"/>
</dbReference>
<dbReference type="SUPFAM" id="SSF51206">
    <property type="entry name" value="cAMP-binding domain-like"/>
    <property type="match status" value="1"/>
</dbReference>
<protein>
    <submittedName>
        <fullName evidence="6">cAMP-binding domain of CRP or a regulatory subunit of cAMP-dependent protein kinases</fullName>
    </submittedName>
</protein>
<evidence type="ECO:0000259" key="5">
    <source>
        <dbReference type="PROSITE" id="PS51063"/>
    </source>
</evidence>
<evidence type="ECO:0000256" key="1">
    <source>
        <dbReference type="ARBA" id="ARBA00023015"/>
    </source>
</evidence>
<feature type="domain" description="Cyclic nucleotide-binding" evidence="4">
    <location>
        <begin position="7"/>
        <end position="131"/>
    </location>
</feature>
<keyword evidence="7" id="KW-1185">Reference proteome</keyword>
<dbReference type="PROSITE" id="PS51063">
    <property type="entry name" value="HTH_CRP_2"/>
    <property type="match status" value="1"/>
</dbReference>
<feature type="domain" description="HTH crp-type" evidence="5">
    <location>
        <begin position="145"/>
        <end position="211"/>
    </location>
</feature>
<evidence type="ECO:0000259" key="4">
    <source>
        <dbReference type="PROSITE" id="PS50042"/>
    </source>
</evidence>
<keyword evidence="2" id="KW-0238">DNA-binding</keyword>
<dbReference type="InterPro" id="IPR000595">
    <property type="entry name" value="cNMP-bd_dom"/>
</dbReference>
<evidence type="ECO:0000313" key="6">
    <source>
        <dbReference type="EMBL" id="SDX87390.1"/>
    </source>
</evidence>
<dbReference type="OrthoDB" id="2960984at2"/>
<dbReference type="SMART" id="SM00419">
    <property type="entry name" value="HTH_CRP"/>
    <property type="match status" value="1"/>
</dbReference>
<dbReference type="Gene3D" id="2.60.120.10">
    <property type="entry name" value="Jelly Rolls"/>
    <property type="match status" value="1"/>
</dbReference>
<proteinExistence type="predicted"/>
<dbReference type="Proteomes" id="UP000199652">
    <property type="component" value="Unassembled WGS sequence"/>
</dbReference>
<dbReference type="AlphaFoldDB" id="A0A1H3F8Z2"/>
<accession>A0A1H3F8Z2</accession>
<dbReference type="GO" id="GO:0006355">
    <property type="term" value="P:regulation of DNA-templated transcription"/>
    <property type="evidence" value="ECO:0007669"/>
    <property type="project" value="InterPro"/>
</dbReference>
<dbReference type="Pfam" id="PF13545">
    <property type="entry name" value="HTH_Crp_2"/>
    <property type="match status" value="1"/>
</dbReference>
<evidence type="ECO:0000256" key="3">
    <source>
        <dbReference type="ARBA" id="ARBA00023163"/>
    </source>
</evidence>
<keyword evidence="3" id="KW-0804">Transcription</keyword>
<reference evidence="7" key="1">
    <citation type="submission" date="2016-10" db="EMBL/GenBank/DDBJ databases">
        <authorList>
            <person name="Varghese N."/>
            <person name="Submissions S."/>
        </authorList>
    </citation>
    <scope>NUCLEOTIDE SEQUENCE [LARGE SCALE GENOMIC DNA]</scope>
    <source>
        <strain evidence="7">VPI 5359</strain>
    </source>
</reference>
<keyword evidence="1" id="KW-0805">Transcription regulation</keyword>